<gene>
    <name evidence="1" type="ORF">CPT_Seuss48</name>
</gene>
<dbReference type="EMBL" id="KT001914">
    <property type="protein sequence ID" value="AKU43574.1"/>
    <property type="molecule type" value="Genomic_DNA"/>
</dbReference>
<sequence>MRLRPQFIASVLTPKRGEGDPIAALFANGSPGLDYDFSKTDRLFQDSSGVTAVTLLDDPIGLALDSDQWAGRTLAQQIASMPGMLANPTFVGGLAGWFEGNPSVAWQADGRVLLTRVGQNAVLRQVVPVVAGRTYRLAASALRTVGTGNMVALVRDTANVALSTVLNFNTSAAEQATYWTATFTGDVRICLERTTTDGQGEAYSASFKEVVTSPAVQATANFKPRFQPDGAKFDAVDDRLVSNYTPPNTTTAPSCMIARVTVPTTLAASQMIAGSFNGTSQRFFLSVGSDGRMRAGGGTENLPFGSDIRGQSVVMGMSFDATTFRVFLNDSELYSGSPSGSVSPLHPLYVGCFNSNGSAGGFWGGHIKRLLVAQKSLELPQFLAIRNRLLSGA</sequence>
<dbReference type="Gene3D" id="2.60.120.260">
    <property type="entry name" value="Galactose-binding domain-like"/>
    <property type="match status" value="1"/>
</dbReference>
<organism evidence="1 2">
    <name type="scientific">Caulobacter phage Seuss</name>
    <dbReference type="NCBI Taxonomy" id="1675601"/>
    <lineage>
        <taxon>Viruses</taxon>
        <taxon>Duplodnaviria</taxon>
        <taxon>Heunggongvirae</taxon>
        <taxon>Uroviricota</taxon>
        <taxon>Caudoviricetes</taxon>
        <taxon>Seussvirus</taxon>
        <taxon>Seussvirus seuss</taxon>
    </lineage>
</organism>
<evidence type="ECO:0000313" key="1">
    <source>
        <dbReference type="EMBL" id="AKU43574.1"/>
    </source>
</evidence>
<reference evidence="1 2" key="1">
    <citation type="journal article" date="2015" name="Genome Announc.">
        <title>Complete Genome Sequence of Caulobacter crescentus Siphophage Seuss.</title>
        <authorList>
            <person name="Sloan J.M."/>
            <person name="Keene J.L."/>
            <person name="Cahill J.L."/>
            <person name="Rasche E.S."/>
            <person name="Kuty Everett G.F."/>
        </authorList>
    </citation>
    <scope>NUCLEOTIDE SEQUENCE [LARGE SCALE GENOMIC DNA]</scope>
</reference>
<keyword evidence="2" id="KW-1185">Reference proteome</keyword>
<accession>A0A0K1LM86</accession>
<protein>
    <submittedName>
        <fullName evidence="1">Uncharacterized protein</fullName>
    </submittedName>
</protein>
<evidence type="ECO:0000313" key="2">
    <source>
        <dbReference type="Proteomes" id="UP000221339"/>
    </source>
</evidence>
<dbReference type="Proteomes" id="UP000221339">
    <property type="component" value="Segment"/>
</dbReference>
<proteinExistence type="predicted"/>
<name>A0A0K1LM86_9CAUD</name>